<gene>
    <name evidence="2" type="ORF">MECH1_V1_2138</name>
</gene>
<keyword evidence="3" id="KW-1185">Reference proteome</keyword>
<feature type="compositionally biased region" description="Basic residues" evidence="1">
    <location>
        <begin position="9"/>
        <end position="20"/>
    </location>
</feature>
<dbReference type="EMBL" id="OZ026884">
    <property type="protein sequence ID" value="CAL1240914.1"/>
    <property type="molecule type" value="Genomic_DNA"/>
</dbReference>
<evidence type="ECO:0000313" key="3">
    <source>
        <dbReference type="Proteomes" id="UP001497493"/>
    </source>
</evidence>
<evidence type="ECO:0000256" key="1">
    <source>
        <dbReference type="SAM" id="MobiDB-lite"/>
    </source>
</evidence>
<name>A0ABM9NJV4_9GAMM</name>
<protein>
    <submittedName>
        <fullName evidence="2">Uncharacterized protein</fullName>
    </submittedName>
</protein>
<feature type="region of interest" description="Disordered" evidence="1">
    <location>
        <begin position="1"/>
        <end position="148"/>
    </location>
</feature>
<sequence>MKPPMAGTTRRHRRLRRMRRPGLAGHPWIRESRPRVHGPSTGRPLPMGGGRRATLPLALGQEKGTWTPMGPSGIRGVGTLKLSSSLGPDGARKHSFDPDPRSDRQYTAGGGHPARYRALPALPQAGKPEPRRLHQGSHRPVHDRGGRT</sequence>
<dbReference type="Proteomes" id="UP001497493">
    <property type="component" value="Chromosome"/>
</dbReference>
<evidence type="ECO:0000313" key="2">
    <source>
        <dbReference type="EMBL" id="CAL1240914.1"/>
    </source>
</evidence>
<accession>A0ABM9NJV4</accession>
<reference evidence="2 3" key="1">
    <citation type="submission" date="2024-04" db="EMBL/GenBank/DDBJ databases">
        <authorList>
            <person name="Cremers G."/>
        </authorList>
    </citation>
    <scope>NUCLEOTIDE SEQUENCE [LARGE SCALE GENOMIC DNA]</scope>
    <source>
        <strain evidence="2">MeCH1-AG</strain>
    </source>
</reference>
<proteinExistence type="predicted"/>
<feature type="compositionally biased region" description="Basic and acidic residues" evidence="1">
    <location>
        <begin position="90"/>
        <end position="104"/>
    </location>
</feature>
<organism evidence="2 3">
    <name type="scientific">Candidatus Methylocalor cossyra</name>
    <dbReference type="NCBI Taxonomy" id="3108543"/>
    <lineage>
        <taxon>Bacteria</taxon>
        <taxon>Pseudomonadati</taxon>
        <taxon>Pseudomonadota</taxon>
        <taxon>Gammaproteobacteria</taxon>
        <taxon>Methylococcales</taxon>
        <taxon>Methylococcaceae</taxon>
        <taxon>Candidatus Methylocalor</taxon>
    </lineage>
</organism>